<reference evidence="3 4" key="1">
    <citation type="submission" date="2019-11" db="EMBL/GenBank/DDBJ databases">
        <authorList>
            <person name="Zheng R.K."/>
            <person name="Sun C.M."/>
        </authorList>
    </citation>
    <scope>NUCLEOTIDE SEQUENCE [LARGE SCALE GENOMIC DNA]</scope>
    <source>
        <strain evidence="3 4">WC007</strain>
    </source>
</reference>
<evidence type="ECO:0000313" key="3">
    <source>
        <dbReference type="EMBL" id="QGY47374.1"/>
    </source>
</evidence>
<evidence type="ECO:0000259" key="2">
    <source>
        <dbReference type="Pfam" id="PF19051"/>
    </source>
</evidence>
<dbReference type="SUPFAM" id="SSF51735">
    <property type="entry name" value="NAD(P)-binding Rossmann-fold domains"/>
    <property type="match status" value="1"/>
</dbReference>
<dbReference type="InterPro" id="IPR050463">
    <property type="entry name" value="Gfo/Idh/MocA_oxidrdct_glycsds"/>
</dbReference>
<proteinExistence type="predicted"/>
<evidence type="ECO:0000313" key="4">
    <source>
        <dbReference type="Proteomes" id="UP000428260"/>
    </source>
</evidence>
<accession>A0A6I6KAZ8</accession>
<dbReference type="SUPFAM" id="SSF55347">
    <property type="entry name" value="Glyceraldehyde-3-phosphate dehydrogenase-like, C-terminal domain"/>
    <property type="match status" value="1"/>
</dbReference>
<feature type="domain" description="Gfo/Idh/MocA-like oxidoreductase N-terminal" evidence="1">
    <location>
        <begin position="35"/>
        <end position="152"/>
    </location>
</feature>
<dbReference type="EMBL" id="CP046401">
    <property type="protein sequence ID" value="QGY47374.1"/>
    <property type="molecule type" value="Genomic_DNA"/>
</dbReference>
<dbReference type="PANTHER" id="PTHR43818">
    <property type="entry name" value="BCDNA.GH03377"/>
    <property type="match status" value="1"/>
</dbReference>
<dbReference type="Gene3D" id="3.30.360.10">
    <property type="entry name" value="Dihydrodipicolinate Reductase, domain 2"/>
    <property type="match status" value="1"/>
</dbReference>
<dbReference type="KEGG" id="mcos:GM418_28015"/>
<dbReference type="PANTHER" id="PTHR43818:SF10">
    <property type="entry name" value="NADH-DEPENDENT DEHYDROGENASE-RELATED"/>
    <property type="match status" value="1"/>
</dbReference>
<dbReference type="InterPro" id="IPR043906">
    <property type="entry name" value="Gfo/Idh/MocA_OxRdtase_bact_C"/>
</dbReference>
<protein>
    <submittedName>
        <fullName evidence="3">Gfo/Idh/MocA family oxidoreductase</fullName>
    </submittedName>
</protein>
<name>A0A6I6KAZ8_9BACT</name>
<dbReference type="InterPro" id="IPR036291">
    <property type="entry name" value="NAD(P)-bd_dom_sf"/>
</dbReference>
<dbReference type="Proteomes" id="UP000428260">
    <property type="component" value="Chromosome"/>
</dbReference>
<dbReference type="AlphaFoldDB" id="A0A6I6KAZ8"/>
<sequence>MKNFSRRSFLKTTSVVTTGAVFIPNMISCSPSQKLNIAVIGVGGRGKANWSECMNENVVALCDVDENRAAEGFNTFPNAKRYNDFRKMFDEMASEIDAVLVSTPDHMHFAAAMAAMQLGKHVYVEKPLAHNVWQLRTLKKAAHEYNVITQMGNQGHATDGIRRVKEWVDAGITGDVTEILAWFNGPEFGEDKYFNKPSQFPPLEEPIPEGLHWDLWIGGAEKRPYNHVYAPKTWRGFYDFGNGELGDWACHTLDAPFWSLNLGMPTATEAIFNSGAPQGFLPDKSIIKFEFPARGSKPPVTLTWYEGGLKPEIRPEWNLSELPDSGMFMLGEKQNIMTGGRPNNAQLMMSKDEWEDWKTNEMPEPTIPRIDGGPQKEFLDAIKGNGPMPGSNFDYAPELTEMALIGVLAQRFNTRIEYDAENIKVTNHPELDVYIKEPVRSGWEYGEDLW</sequence>
<dbReference type="InterPro" id="IPR000683">
    <property type="entry name" value="Gfo/Idh/MocA-like_OxRdtase_N"/>
</dbReference>
<dbReference type="PROSITE" id="PS51318">
    <property type="entry name" value="TAT"/>
    <property type="match status" value="1"/>
</dbReference>
<dbReference type="Pfam" id="PF01408">
    <property type="entry name" value="GFO_IDH_MocA"/>
    <property type="match status" value="1"/>
</dbReference>
<keyword evidence="4" id="KW-1185">Reference proteome</keyword>
<dbReference type="Pfam" id="PF19051">
    <property type="entry name" value="GFO_IDH_MocA_C2"/>
    <property type="match status" value="1"/>
</dbReference>
<dbReference type="InterPro" id="IPR006311">
    <property type="entry name" value="TAT_signal"/>
</dbReference>
<evidence type="ECO:0000259" key="1">
    <source>
        <dbReference type="Pfam" id="PF01408"/>
    </source>
</evidence>
<gene>
    <name evidence="3" type="ORF">GM418_28015</name>
</gene>
<dbReference type="RefSeq" id="WP_158871183.1">
    <property type="nucleotide sequence ID" value="NZ_CP046401.1"/>
</dbReference>
<dbReference type="GO" id="GO:0000166">
    <property type="term" value="F:nucleotide binding"/>
    <property type="evidence" value="ECO:0007669"/>
    <property type="project" value="InterPro"/>
</dbReference>
<dbReference type="Gene3D" id="3.40.50.720">
    <property type="entry name" value="NAD(P)-binding Rossmann-like Domain"/>
    <property type="match status" value="1"/>
</dbReference>
<feature type="domain" description="Gfo/Idh/MocA-like oxidoreductase bacterial type C-terminal" evidence="2">
    <location>
        <begin position="204"/>
        <end position="255"/>
    </location>
</feature>
<organism evidence="3 4">
    <name type="scientific">Maribellus comscasis</name>
    <dbReference type="NCBI Taxonomy" id="2681766"/>
    <lineage>
        <taxon>Bacteria</taxon>
        <taxon>Pseudomonadati</taxon>
        <taxon>Bacteroidota</taxon>
        <taxon>Bacteroidia</taxon>
        <taxon>Marinilabiliales</taxon>
        <taxon>Prolixibacteraceae</taxon>
        <taxon>Maribellus</taxon>
    </lineage>
</organism>